<gene>
    <name evidence="3" type="ORF">BBOMB_1099</name>
</gene>
<keyword evidence="4" id="KW-1185">Reference proteome</keyword>
<evidence type="ECO:0000313" key="4">
    <source>
        <dbReference type="Proteomes" id="UP000028730"/>
    </source>
</evidence>
<feature type="compositionally biased region" description="Low complexity" evidence="1">
    <location>
        <begin position="18"/>
        <end position="28"/>
    </location>
</feature>
<evidence type="ECO:0000256" key="2">
    <source>
        <dbReference type="SAM" id="Phobius"/>
    </source>
</evidence>
<dbReference type="Proteomes" id="UP000028730">
    <property type="component" value="Unassembled WGS sequence"/>
</dbReference>
<dbReference type="eggNOG" id="ENOG50339TH">
    <property type="taxonomic scope" value="Bacteria"/>
</dbReference>
<sequence length="135" mass="15002">MNVTIHNSARAPKRRARTAPNRTNPTSRTRTKTSRRNVLPAQGMLDTIVSNMKLAPIINPEACRPAPKPVQVDLRKVFLVISCDWLVALVISLILLATGFHVTEAVIICTGGVAIGICLLIWEAFDRRDYRRLGM</sequence>
<feature type="transmembrane region" description="Helical" evidence="2">
    <location>
        <begin position="105"/>
        <end position="125"/>
    </location>
</feature>
<comment type="caution">
    <text evidence="3">The sequence shown here is derived from an EMBL/GenBank/DDBJ whole genome shotgun (WGS) entry which is preliminary data.</text>
</comment>
<dbReference type="AlphaFoldDB" id="A0A080N3I0"/>
<protein>
    <submittedName>
        <fullName evidence="3">Uncharacterized protein</fullName>
    </submittedName>
</protein>
<evidence type="ECO:0000313" key="3">
    <source>
        <dbReference type="EMBL" id="KFF31712.1"/>
    </source>
</evidence>
<feature type="transmembrane region" description="Helical" evidence="2">
    <location>
        <begin position="77"/>
        <end position="99"/>
    </location>
</feature>
<evidence type="ECO:0000256" key="1">
    <source>
        <dbReference type="SAM" id="MobiDB-lite"/>
    </source>
</evidence>
<proteinExistence type="predicted"/>
<feature type="region of interest" description="Disordered" evidence="1">
    <location>
        <begin position="1"/>
        <end position="35"/>
    </location>
</feature>
<organism evidence="3 4">
    <name type="scientific">Bifidobacterium bombi DSM 19703</name>
    <dbReference type="NCBI Taxonomy" id="1341695"/>
    <lineage>
        <taxon>Bacteria</taxon>
        <taxon>Bacillati</taxon>
        <taxon>Actinomycetota</taxon>
        <taxon>Actinomycetes</taxon>
        <taxon>Bifidobacteriales</taxon>
        <taxon>Bifidobacteriaceae</taxon>
        <taxon>Bifidobacterium</taxon>
    </lineage>
</organism>
<dbReference type="EMBL" id="ATLK01000001">
    <property type="protein sequence ID" value="KFF31712.1"/>
    <property type="molecule type" value="Genomic_DNA"/>
</dbReference>
<keyword evidence="2" id="KW-1133">Transmembrane helix</keyword>
<keyword evidence="2" id="KW-0472">Membrane</keyword>
<keyword evidence="2" id="KW-0812">Transmembrane</keyword>
<accession>A0A080N3I0</accession>
<name>A0A080N3I0_9BIFI</name>
<reference evidence="3 4" key="1">
    <citation type="journal article" date="2014" name="Appl. Environ. Microbiol.">
        <title>Genomic encyclopedia of type strains of the genus Bifidobacterium.</title>
        <authorList>
            <person name="Milani C."/>
            <person name="Lugli G.A."/>
            <person name="Duranti S."/>
            <person name="Turroni F."/>
            <person name="Bottacini F."/>
            <person name="Mangifesta M."/>
            <person name="Sanchez B."/>
            <person name="Viappiani A."/>
            <person name="Mancabelli L."/>
            <person name="Taminiau B."/>
            <person name="Delcenserie V."/>
            <person name="Barrangou R."/>
            <person name="Margolles A."/>
            <person name="van Sinderen D."/>
            <person name="Ventura M."/>
        </authorList>
    </citation>
    <scope>NUCLEOTIDE SEQUENCE [LARGE SCALE GENOMIC DNA]</scope>
    <source>
        <strain evidence="3 4">DSM 19703</strain>
    </source>
</reference>